<dbReference type="Proteomes" id="UP000055060">
    <property type="component" value="Unassembled WGS sequence"/>
</dbReference>
<dbReference type="STRING" id="360412.LARV_01383"/>
<dbReference type="Gene3D" id="3.20.20.210">
    <property type="match status" value="1"/>
</dbReference>
<dbReference type="InterPro" id="IPR052024">
    <property type="entry name" value="Methanogen_methyltrans"/>
</dbReference>
<accession>A0A0S7B806</accession>
<feature type="domain" description="Uroporphyrinogen decarboxylase (URO-D)" evidence="1">
    <location>
        <begin position="174"/>
        <end position="362"/>
    </location>
</feature>
<evidence type="ECO:0000259" key="1">
    <source>
        <dbReference type="Pfam" id="PF01208"/>
    </source>
</evidence>
<keyword evidence="3" id="KW-1185">Reference proteome</keyword>
<dbReference type="InterPro" id="IPR000257">
    <property type="entry name" value="Uroporphyrinogen_deCOase"/>
</dbReference>
<protein>
    <submittedName>
        <fullName evidence="2">Uroporphyrinogen decarboxylase</fullName>
    </submittedName>
</protein>
<dbReference type="AlphaFoldDB" id="A0A0S7B806"/>
<dbReference type="RefSeq" id="WP_075072954.1">
    <property type="nucleotide sequence ID" value="NZ_DF967972.1"/>
</dbReference>
<gene>
    <name evidence="2" type="ORF">LARV_01383</name>
</gene>
<dbReference type="SUPFAM" id="SSF51726">
    <property type="entry name" value="UROD/MetE-like"/>
    <property type="match status" value="1"/>
</dbReference>
<dbReference type="PANTHER" id="PTHR47099">
    <property type="entry name" value="METHYLCOBAMIDE:COM METHYLTRANSFERASE MTBA"/>
    <property type="match status" value="1"/>
</dbReference>
<dbReference type="Pfam" id="PF01208">
    <property type="entry name" value="URO-D"/>
    <property type="match status" value="1"/>
</dbReference>
<evidence type="ECO:0000313" key="2">
    <source>
        <dbReference type="EMBL" id="GAP13628.1"/>
    </source>
</evidence>
<dbReference type="GO" id="GO:0006779">
    <property type="term" value="P:porphyrin-containing compound biosynthetic process"/>
    <property type="evidence" value="ECO:0007669"/>
    <property type="project" value="InterPro"/>
</dbReference>
<dbReference type="InterPro" id="IPR038071">
    <property type="entry name" value="UROD/MetE-like_sf"/>
</dbReference>
<dbReference type="OrthoDB" id="161361at2"/>
<dbReference type="EMBL" id="DF967972">
    <property type="protein sequence ID" value="GAP13628.1"/>
    <property type="molecule type" value="Genomic_DNA"/>
</dbReference>
<dbReference type="PANTHER" id="PTHR47099:SF1">
    <property type="entry name" value="METHYLCOBAMIDE:COM METHYLTRANSFERASE MTBA"/>
    <property type="match status" value="1"/>
</dbReference>
<organism evidence="2">
    <name type="scientific">Longilinea arvoryzae</name>
    <dbReference type="NCBI Taxonomy" id="360412"/>
    <lineage>
        <taxon>Bacteria</taxon>
        <taxon>Bacillati</taxon>
        <taxon>Chloroflexota</taxon>
        <taxon>Anaerolineae</taxon>
        <taxon>Anaerolineales</taxon>
        <taxon>Anaerolineaceae</taxon>
        <taxon>Longilinea</taxon>
    </lineage>
</organism>
<sequence length="368" mass="41199">MLDSYPHLASFTPRPDITRFIDHLLGRSQLPHPPAVEFIVDEPVLKAVIVSVLGREWVSPGADRESQTRYLDNLIAFWHGMGYAMLRFEAALPFPGSSRVTGNTVSGSSRDRAWADESGGLISSWEDFEKYAFPRVEEFDFFPFEYLSRHLPEGMGLALAHGGGIFERVSWIFSIEKLCYLLFDQPDLVQAVVTKVGELQAAFYRQLVEIDRLAAIFPGDDMGFRSATLLSPAALRQYFLPWHQQIAEMAHAHGVPYFLHSCGNLEKIMPDLIDTVRLDAKHSYEDAILPAERFQEKYGHRIGVLGGMDINILSAGSQADVRARVCQLMDTCGPRGRFAIGSGNSIPDYVPLPNYLAMMDEIIALSTR</sequence>
<reference evidence="2" key="1">
    <citation type="submission" date="2015-07" db="EMBL/GenBank/DDBJ databases">
        <title>Draft Genome Sequences of Anaerolinea thermolimosa IMO-1, Bellilinea caldifistulae GOMI-1, Leptolinea tardivitalis YMTK-2, Levilinea saccharolytica KIBI-1,Longilinea arvoryzae KOME-1, Previously Described as Members of the Anaerolineaceae (Chloroflexi).</title>
        <authorList>
            <person name="Sekiguchi Y."/>
            <person name="Ohashi A."/>
            <person name="Matsuura N."/>
            <person name="Tourlousse M.D."/>
        </authorList>
    </citation>
    <scope>NUCLEOTIDE SEQUENCE [LARGE SCALE GENOMIC DNA]</scope>
    <source>
        <strain evidence="2">KOME-1</strain>
    </source>
</reference>
<name>A0A0S7B806_9CHLR</name>
<dbReference type="GO" id="GO:0004853">
    <property type="term" value="F:uroporphyrinogen decarboxylase activity"/>
    <property type="evidence" value="ECO:0007669"/>
    <property type="project" value="InterPro"/>
</dbReference>
<evidence type="ECO:0000313" key="3">
    <source>
        <dbReference type="Proteomes" id="UP000055060"/>
    </source>
</evidence>
<proteinExistence type="predicted"/>